<dbReference type="KEGG" id="mmyr:MXMO3_00345"/>
<organism evidence="2 3">
    <name type="scientific">Maritalea myrionectae</name>
    <dbReference type="NCBI Taxonomy" id="454601"/>
    <lineage>
        <taxon>Bacteria</taxon>
        <taxon>Pseudomonadati</taxon>
        <taxon>Pseudomonadota</taxon>
        <taxon>Alphaproteobacteria</taxon>
        <taxon>Hyphomicrobiales</taxon>
        <taxon>Devosiaceae</taxon>
        <taxon>Maritalea</taxon>
    </lineage>
</organism>
<keyword evidence="1" id="KW-0732">Signal</keyword>
<dbReference type="Proteomes" id="UP000258927">
    <property type="component" value="Chromosome"/>
</dbReference>
<dbReference type="EMBL" id="CP021330">
    <property type="protein sequence ID" value="AVX02892.1"/>
    <property type="molecule type" value="Genomic_DNA"/>
</dbReference>
<sequence length="246" mass="26949">MTMKHIFSTLLVAAQLAGFSTVATSMEMKTNPKAVLELFTSQGCSSCPPADEALRQWGEQDDLITIAYHVDYWNYIGWKDVFSAPKYSKLQRDYAKSFGAGRVYTPQLIVNGKGDAVGSRRTDVEQLVEDAQLDVQVDLAVADGNLTIDLTSDGAESVDATIWVIPYISRAETDIRRGENEGKKLTYSFIARNRLPVGMWHGEAQHQLELPLRDILVDGADGMAVLVQTKRDGGPGPILGAASIQK</sequence>
<name>A0A2R4MA51_9HYPH</name>
<feature type="signal peptide" evidence="1">
    <location>
        <begin position="1"/>
        <end position="25"/>
    </location>
</feature>
<dbReference type="STRING" id="1122213.GCA_000423365_03057"/>
<dbReference type="AlphaFoldDB" id="A0A2R4MA51"/>
<reference evidence="2 3" key="1">
    <citation type="submission" date="2017-05" db="EMBL/GenBank/DDBJ databases">
        <title>Genome Analysis of Maritalea myrionectae HL2708#5.</title>
        <authorList>
            <consortium name="Cotde Inc.-PKNU"/>
            <person name="Jang D."/>
            <person name="Oh H.-M."/>
        </authorList>
    </citation>
    <scope>NUCLEOTIDE SEQUENCE [LARGE SCALE GENOMIC DNA]</scope>
    <source>
        <strain evidence="2 3">HL2708#5</strain>
    </source>
</reference>
<dbReference type="InterPro" id="IPR036249">
    <property type="entry name" value="Thioredoxin-like_sf"/>
</dbReference>
<evidence type="ECO:0008006" key="4">
    <source>
        <dbReference type="Google" id="ProtNLM"/>
    </source>
</evidence>
<feature type="chain" id="PRO_5015312671" description="DUF1223 domain-containing protein" evidence="1">
    <location>
        <begin position="26"/>
        <end position="246"/>
    </location>
</feature>
<proteinExistence type="predicted"/>
<protein>
    <recommendedName>
        <fullName evidence="4">DUF1223 domain-containing protein</fullName>
    </recommendedName>
</protein>
<gene>
    <name evidence="2" type="ORF">MXMO3_00345</name>
</gene>
<dbReference type="Pfam" id="PF06764">
    <property type="entry name" value="DUF1223"/>
    <property type="match status" value="1"/>
</dbReference>
<dbReference type="PANTHER" id="PTHR36057:SF1">
    <property type="entry name" value="LIPOPROTEIN LIPID ATTACHMENT SITE-LIKE PROTEIN, PUTATIVE (DUF1223)-RELATED"/>
    <property type="match status" value="1"/>
</dbReference>
<evidence type="ECO:0000313" key="2">
    <source>
        <dbReference type="EMBL" id="AVX02892.1"/>
    </source>
</evidence>
<dbReference type="RefSeq" id="WP_117394740.1">
    <property type="nucleotide sequence ID" value="NZ_CP021330.1"/>
</dbReference>
<dbReference type="SUPFAM" id="SSF52833">
    <property type="entry name" value="Thioredoxin-like"/>
    <property type="match status" value="1"/>
</dbReference>
<dbReference type="InterPro" id="IPR010634">
    <property type="entry name" value="DUF1223"/>
</dbReference>
<dbReference type="PANTHER" id="PTHR36057">
    <property type="match status" value="1"/>
</dbReference>
<evidence type="ECO:0000256" key="1">
    <source>
        <dbReference type="SAM" id="SignalP"/>
    </source>
</evidence>
<evidence type="ECO:0000313" key="3">
    <source>
        <dbReference type="Proteomes" id="UP000258927"/>
    </source>
</evidence>
<keyword evidence="3" id="KW-1185">Reference proteome</keyword>
<accession>A0A2R4MA51</accession>